<evidence type="ECO:0000313" key="3">
    <source>
        <dbReference type="Proteomes" id="UP001075354"/>
    </source>
</evidence>
<reference evidence="2" key="1">
    <citation type="submission" date="2022-12" db="EMBL/GenBank/DDBJ databases">
        <title>Chromosome-level genome assembly of the bean flower thrips Megalurothrips usitatus.</title>
        <authorList>
            <person name="Ma L."/>
            <person name="Liu Q."/>
            <person name="Li H."/>
            <person name="Cai W."/>
        </authorList>
    </citation>
    <scope>NUCLEOTIDE SEQUENCE</scope>
    <source>
        <strain evidence="2">Cailab_2022a</strain>
    </source>
</reference>
<feature type="compositionally biased region" description="Basic and acidic residues" evidence="1">
    <location>
        <begin position="574"/>
        <end position="583"/>
    </location>
</feature>
<dbReference type="EMBL" id="JAPTSV010000010">
    <property type="protein sequence ID" value="KAJ1523357.1"/>
    <property type="molecule type" value="Genomic_DNA"/>
</dbReference>
<feature type="compositionally biased region" description="Acidic residues" evidence="1">
    <location>
        <begin position="609"/>
        <end position="618"/>
    </location>
</feature>
<dbReference type="GO" id="GO:0005634">
    <property type="term" value="C:nucleus"/>
    <property type="evidence" value="ECO:0007669"/>
    <property type="project" value="TreeGrafter"/>
</dbReference>
<feature type="compositionally biased region" description="Polar residues" evidence="1">
    <location>
        <begin position="426"/>
        <end position="445"/>
    </location>
</feature>
<dbReference type="PANTHER" id="PTHR34105">
    <property type="entry name" value="PROLINE-, GLUTAMIC ACID- AND LEUCINE-RICH PROTEIN 1"/>
    <property type="match status" value="1"/>
</dbReference>
<feature type="region of interest" description="Disordered" evidence="1">
    <location>
        <begin position="363"/>
        <end position="386"/>
    </location>
</feature>
<evidence type="ECO:0008006" key="4">
    <source>
        <dbReference type="Google" id="ProtNLM"/>
    </source>
</evidence>
<evidence type="ECO:0000313" key="2">
    <source>
        <dbReference type="EMBL" id="KAJ1523357.1"/>
    </source>
</evidence>
<sequence>MGGMPEGAAHLSLDPIERVDPILRIQKLTNRILALSACLQAMLVMAYPVPKEVPLSCLLGLICRGVAINGSSLGDSLTTTRLALASNLPKIHYSLLKLLEALILLARTNMLPFARLMCKLVTQTLKWTQVPDWPYGTEKPYRCLRIQAYEVFKLWCGIAKSGSNVADSAQQFVQMALSDVYTEKDIVSLSVAIRTKQGNQKSKRKGNQAGLNPSTPVDSLLVNDAANKDVCVAALQALRAFVMSASTKIQATLHKDLQEAVVSVLLQTINKTEDFPIPYSVVAPRLELYRLLLQLVLDGHSVWPAPTNIALRIFSSGLHDQDAQISMFCGMAQSCIEKIIHPAYASLALLADIQELENCRGEENNRPIPAYKKGASERFSRSEEDNEAEVASLVDQAPAVPSIVKNSSIDSFNAVSTPVAPPRNTVLKTSPVSNQDAEVSGSNGRNMIDLTTSDKSDDDDDDISEIPCEVDLAGESDDENRSNVSLCSRTTASPPVVSQTENPKAVIAVEISEEATPALEGENSEWQSEAQEQKDISSTEAENVGTELEASGANAVSESAESSKRACEEEEEESSAKRQKADDSVADFDYNDDEDEESMLASFVNLTRDEEENAEGED</sequence>
<comment type="caution">
    <text evidence="2">The sequence shown here is derived from an EMBL/GenBank/DDBJ whole genome shotgun (WGS) entry which is preliminary data.</text>
</comment>
<dbReference type="PANTHER" id="PTHR34105:SF1">
    <property type="entry name" value="PROLINE-, GLUTAMIC ACID- AND LEUCINE-RICH PROTEIN 1"/>
    <property type="match status" value="1"/>
</dbReference>
<feature type="compositionally biased region" description="Polar residues" evidence="1">
    <location>
        <begin position="482"/>
        <end position="502"/>
    </location>
</feature>
<dbReference type="AlphaFoldDB" id="A0AAV7XF90"/>
<evidence type="ECO:0000256" key="1">
    <source>
        <dbReference type="SAM" id="MobiDB-lite"/>
    </source>
</evidence>
<gene>
    <name evidence="2" type="ORF">ONE63_001226</name>
</gene>
<dbReference type="Proteomes" id="UP001075354">
    <property type="component" value="Chromosome 10"/>
</dbReference>
<dbReference type="GO" id="GO:0006364">
    <property type="term" value="P:rRNA processing"/>
    <property type="evidence" value="ECO:0007669"/>
    <property type="project" value="TreeGrafter"/>
</dbReference>
<keyword evidence="3" id="KW-1185">Reference proteome</keyword>
<feature type="region of interest" description="Disordered" evidence="1">
    <location>
        <begin position="422"/>
        <end position="618"/>
    </location>
</feature>
<protein>
    <recommendedName>
        <fullName evidence="4">Proline-, glutamic acid- and leucine-rich protein 1-like</fullName>
    </recommendedName>
</protein>
<proteinExistence type="predicted"/>
<feature type="compositionally biased region" description="Basic and acidic residues" evidence="1">
    <location>
        <begin position="374"/>
        <end position="383"/>
    </location>
</feature>
<name>A0AAV7XF90_9NEOP</name>
<organism evidence="2 3">
    <name type="scientific">Megalurothrips usitatus</name>
    <name type="common">bean blossom thrips</name>
    <dbReference type="NCBI Taxonomy" id="439358"/>
    <lineage>
        <taxon>Eukaryota</taxon>
        <taxon>Metazoa</taxon>
        <taxon>Ecdysozoa</taxon>
        <taxon>Arthropoda</taxon>
        <taxon>Hexapoda</taxon>
        <taxon>Insecta</taxon>
        <taxon>Pterygota</taxon>
        <taxon>Neoptera</taxon>
        <taxon>Paraneoptera</taxon>
        <taxon>Thysanoptera</taxon>
        <taxon>Terebrantia</taxon>
        <taxon>Thripoidea</taxon>
        <taxon>Thripidae</taxon>
        <taxon>Megalurothrips</taxon>
    </lineage>
</organism>
<accession>A0AAV7XF90</accession>
<feature type="compositionally biased region" description="Acidic residues" evidence="1">
    <location>
        <begin position="584"/>
        <end position="598"/>
    </location>
</feature>